<feature type="compositionally biased region" description="Low complexity" evidence="6">
    <location>
        <begin position="872"/>
        <end position="897"/>
    </location>
</feature>
<feature type="domain" description="FAD-binding PCMH-type" evidence="8">
    <location>
        <begin position="72"/>
        <end position="338"/>
    </location>
</feature>
<organism evidence="9 10">
    <name type="scientific">Venturia nashicola</name>
    <dbReference type="NCBI Taxonomy" id="86259"/>
    <lineage>
        <taxon>Eukaryota</taxon>
        <taxon>Fungi</taxon>
        <taxon>Dikarya</taxon>
        <taxon>Ascomycota</taxon>
        <taxon>Pezizomycotina</taxon>
        <taxon>Dothideomycetes</taxon>
        <taxon>Pleosporomycetidae</taxon>
        <taxon>Venturiales</taxon>
        <taxon>Venturiaceae</taxon>
        <taxon>Venturia</taxon>
    </lineage>
</organism>
<evidence type="ECO:0000256" key="7">
    <source>
        <dbReference type="SAM" id="SignalP"/>
    </source>
</evidence>
<keyword evidence="10" id="KW-1185">Reference proteome</keyword>
<feature type="region of interest" description="Disordered" evidence="6">
    <location>
        <begin position="736"/>
        <end position="968"/>
    </location>
</feature>
<evidence type="ECO:0000256" key="1">
    <source>
        <dbReference type="ARBA" id="ARBA00001974"/>
    </source>
</evidence>
<name>A0A4Z1PAQ5_9PEZI</name>
<dbReference type="InterPro" id="IPR006094">
    <property type="entry name" value="Oxid_FAD_bind_N"/>
</dbReference>
<dbReference type="Gene3D" id="3.40.462.20">
    <property type="match status" value="1"/>
</dbReference>
<feature type="signal peptide" evidence="7">
    <location>
        <begin position="1"/>
        <end position="20"/>
    </location>
</feature>
<dbReference type="InterPro" id="IPR006093">
    <property type="entry name" value="Oxy_OxRdtase_FAD_BS"/>
</dbReference>
<accession>A0A4Z1PAQ5</accession>
<dbReference type="PANTHER" id="PTHR42973">
    <property type="entry name" value="BINDING OXIDOREDUCTASE, PUTATIVE (AFU_ORTHOLOGUE AFUA_1G17690)-RELATED"/>
    <property type="match status" value="1"/>
</dbReference>
<dbReference type="GO" id="GO:0016491">
    <property type="term" value="F:oxidoreductase activity"/>
    <property type="evidence" value="ECO:0007669"/>
    <property type="project" value="UniProtKB-KW"/>
</dbReference>
<evidence type="ECO:0000256" key="3">
    <source>
        <dbReference type="ARBA" id="ARBA00022630"/>
    </source>
</evidence>
<evidence type="ECO:0000313" key="10">
    <source>
        <dbReference type="Proteomes" id="UP000298493"/>
    </source>
</evidence>
<dbReference type="InterPro" id="IPR016169">
    <property type="entry name" value="FAD-bd_PCMH_sub2"/>
</dbReference>
<keyword evidence="3" id="KW-0285">Flavoprotein</keyword>
<dbReference type="PROSITE" id="PS51387">
    <property type="entry name" value="FAD_PCMH"/>
    <property type="match status" value="1"/>
</dbReference>
<dbReference type="AlphaFoldDB" id="A0A4Z1PAQ5"/>
<evidence type="ECO:0000256" key="5">
    <source>
        <dbReference type="ARBA" id="ARBA00023002"/>
    </source>
</evidence>
<proteinExistence type="inferred from homology"/>
<feature type="compositionally biased region" description="Polar residues" evidence="6">
    <location>
        <begin position="941"/>
        <end position="950"/>
    </location>
</feature>
<dbReference type="InterPro" id="IPR012951">
    <property type="entry name" value="BBE"/>
</dbReference>
<evidence type="ECO:0000256" key="4">
    <source>
        <dbReference type="ARBA" id="ARBA00022827"/>
    </source>
</evidence>
<sequence>MKGAINALVGAALLAAPVLGHSAIKPPSPDKALTPNSVNTPAGCKALLSDKQWPADAVWRKAFPGVFRKLKGTEAPDYMVQAKSVKDVQNVVNFAREHNVRLTIISTGHDFHGRETGRSGLRLDLAALREPTVFANEWKCGDTLKPTTVSGKVVDEVLACKVPKLNKRTWSEGIPQRNHEFQFFEKRGDATCEETLKLHKRQTDGHSHEGMSMPSKVKDYNTITPPKAGGHAYARISAGMYNELFFDQADKSGLMTLGAQHGGVSVLGGWAQAGGHNPFVNRLGMQVDALMEIEVVTADGKFQKVSECNNPELYWALRGGGGSTFGVVTGATVKVFPTFPIVVSRFFVNSTDPGIHEATAHFLQQGAKLRDTHGMQGYFYAYENGFQSVLHMPGEFATMENAKKATEPLMAEMEKLANAKHIEPQYYQYKTYKEWYVAEMGDEEMEDMGGKFLSYYDGSDGSVPAASDAMMNPLVMLPWAIKYPAGPQKRDISAEYAPLAESAVMRSQAMARTYLDSRLLSDKMVNSVSIKELAAAVNATFPRFEGNHVRGFLYGGGEQAKVDKDAMGLNPAWRDMTYHYIINAVPGNLRHDYDITPIAKLFPEAGGYVNEAAPQDTNWKKSYWGSHYEKLEAIKKKVDPTNVFWCSPCVGADMLTYDDERICKNPKYPEDGPAPQTYPNKKTKIGIASLPGEPGIPNPMLPFIKAYMANKTIPGAMPKSNYFKIAMGEGGSAGGKFADMDPYHPGQKLSKQDEAPVTEPATDPAPKTPAESSATAPAAEAAPAAMEGMGHGGMEGMGHGGMEGMGHGGMDMGAAAEPKAEAPKADEPKSGVQPESSTAAPAAEAAPAAMEGMGHGGMEGMGHDGMEGMGHGSMDMGAGAAAPATEAAAAPAAAAEATEPKAENPKVDKPKPEAKPATTPTTEPAPKPKAGGSGKPKSGNRPKSSGNRPKSGSGIFSLPKNFPKMNGGSLGALFGGGSRTNFDADGAEAPNLKYTAEDLQAAAGVVV</sequence>
<protein>
    <submittedName>
        <fullName evidence="9">Mitochondrial intermediate peptidase</fullName>
    </submittedName>
</protein>
<feature type="compositionally biased region" description="Low complexity" evidence="6">
    <location>
        <begin position="776"/>
        <end position="788"/>
    </location>
</feature>
<comment type="caution">
    <text evidence="9">The sequence shown here is derived from an EMBL/GenBank/DDBJ whole genome shotgun (WGS) entry which is preliminary data.</text>
</comment>
<dbReference type="InterPro" id="IPR036318">
    <property type="entry name" value="FAD-bd_PCMH-like_sf"/>
</dbReference>
<dbReference type="Gene3D" id="3.30.465.10">
    <property type="match status" value="3"/>
</dbReference>
<dbReference type="Pfam" id="PF08031">
    <property type="entry name" value="BBE"/>
    <property type="match status" value="1"/>
</dbReference>
<keyword evidence="7" id="KW-0732">Signal</keyword>
<comment type="similarity">
    <text evidence="2">Belongs to the oxygen-dependent FAD-linked oxidoreductase family.</text>
</comment>
<dbReference type="STRING" id="86259.A0A4Z1PAQ5"/>
<dbReference type="PROSITE" id="PS00862">
    <property type="entry name" value="OX2_COVAL_FAD"/>
    <property type="match status" value="1"/>
</dbReference>
<keyword evidence="4" id="KW-0274">FAD</keyword>
<feature type="compositionally biased region" description="Gly residues" evidence="6">
    <location>
        <begin position="789"/>
        <end position="811"/>
    </location>
</feature>
<dbReference type="InterPro" id="IPR016166">
    <property type="entry name" value="FAD-bd_PCMH"/>
</dbReference>
<dbReference type="Proteomes" id="UP000298493">
    <property type="component" value="Unassembled WGS sequence"/>
</dbReference>
<dbReference type="PANTHER" id="PTHR42973:SF39">
    <property type="entry name" value="FAD-BINDING PCMH-TYPE DOMAIN-CONTAINING PROTEIN"/>
    <property type="match status" value="1"/>
</dbReference>
<dbReference type="EMBL" id="SNSC02000008">
    <property type="protein sequence ID" value="TID22116.1"/>
    <property type="molecule type" value="Genomic_DNA"/>
</dbReference>
<evidence type="ECO:0000259" key="8">
    <source>
        <dbReference type="PROSITE" id="PS51387"/>
    </source>
</evidence>
<feature type="compositionally biased region" description="Basic and acidic residues" evidence="6">
    <location>
        <begin position="818"/>
        <end position="829"/>
    </location>
</feature>
<keyword evidence="5" id="KW-0560">Oxidoreductase</keyword>
<gene>
    <name evidence="9" type="ORF">E6O75_ATG10910</name>
</gene>
<feature type="chain" id="PRO_5021485607" evidence="7">
    <location>
        <begin position="21"/>
        <end position="1007"/>
    </location>
</feature>
<feature type="compositionally biased region" description="Low complexity" evidence="6">
    <location>
        <begin position="915"/>
        <end position="939"/>
    </location>
</feature>
<dbReference type="InterPro" id="IPR050416">
    <property type="entry name" value="FAD-linked_Oxidoreductase"/>
</dbReference>
<reference evidence="9 10" key="1">
    <citation type="submission" date="2019-04" db="EMBL/GenBank/DDBJ databases">
        <title>High contiguity whole genome sequence and gene annotation resource for two Venturia nashicola isolates.</title>
        <authorList>
            <person name="Prokchorchik M."/>
            <person name="Won K."/>
            <person name="Lee Y."/>
            <person name="Choi E.D."/>
            <person name="Segonzac C."/>
            <person name="Sohn K.H."/>
        </authorList>
    </citation>
    <scope>NUCLEOTIDE SEQUENCE [LARGE SCALE GENOMIC DNA]</scope>
    <source>
        <strain evidence="9 10">PRI2</strain>
    </source>
</reference>
<evidence type="ECO:0000256" key="2">
    <source>
        <dbReference type="ARBA" id="ARBA00005466"/>
    </source>
</evidence>
<dbReference type="SUPFAM" id="SSF56176">
    <property type="entry name" value="FAD-binding/transporter-associated domain-like"/>
    <property type="match status" value="2"/>
</dbReference>
<comment type="cofactor">
    <cofactor evidence="1">
        <name>FAD</name>
        <dbReference type="ChEBI" id="CHEBI:57692"/>
    </cofactor>
</comment>
<evidence type="ECO:0000256" key="6">
    <source>
        <dbReference type="SAM" id="MobiDB-lite"/>
    </source>
</evidence>
<evidence type="ECO:0000313" key="9">
    <source>
        <dbReference type="EMBL" id="TID22116.1"/>
    </source>
</evidence>
<dbReference type="Pfam" id="PF01565">
    <property type="entry name" value="FAD_binding_4"/>
    <property type="match status" value="2"/>
</dbReference>
<dbReference type="GO" id="GO:0071949">
    <property type="term" value="F:FAD binding"/>
    <property type="evidence" value="ECO:0007669"/>
    <property type="project" value="InterPro"/>
</dbReference>
<feature type="compositionally biased region" description="Basic and acidic residues" evidence="6">
    <location>
        <begin position="898"/>
        <end position="914"/>
    </location>
</feature>
<feature type="compositionally biased region" description="Low complexity" evidence="6">
    <location>
        <begin position="839"/>
        <end position="852"/>
    </location>
</feature>